<name>A0A2W5SF35_CERSP</name>
<comment type="caution">
    <text evidence="2">The sequence shown here is derived from an EMBL/GenBank/DDBJ whole genome shotgun (WGS) entry which is preliminary data.</text>
</comment>
<feature type="chain" id="PRO_5015855264" description="17 kDa surface antigen" evidence="1">
    <location>
        <begin position="21"/>
        <end position="83"/>
    </location>
</feature>
<organism evidence="2 3">
    <name type="scientific">Cereibacter sphaeroides</name>
    <name type="common">Rhodobacter sphaeroides</name>
    <dbReference type="NCBI Taxonomy" id="1063"/>
    <lineage>
        <taxon>Bacteria</taxon>
        <taxon>Pseudomonadati</taxon>
        <taxon>Pseudomonadota</taxon>
        <taxon>Alphaproteobacteria</taxon>
        <taxon>Rhodobacterales</taxon>
        <taxon>Paracoccaceae</taxon>
        <taxon>Cereibacter</taxon>
    </lineage>
</organism>
<evidence type="ECO:0000313" key="2">
    <source>
        <dbReference type="EMBL" id="PZR00850.1"/>
    </source>
</evidence>
<evidence type="ECO:0000313" key="3">
    <source>
        <dbReference type="Proteomes" id="UP000248975"/>
    </source>
</evidence>
<gene>
    <name evidence="2" type="ORF">DI533_10100</name>
</gene>
<accession>A0A2W5SF35</accession>
<evidence type="ECO:0000256" key="1">
    <source>
        <dbReference type="SAM" id="SignalP"/>
    </source>
</evidence>
<protein>
    <recommendedName>
        <fullName evidence="4">17 kDa surface antigen</fullName>
    </recommendedName>
</protein>
<evidence type="ECO:0008006" key="4">
    <source>
        <dbReference type="Google" id="ProtNLM"/>
    </source>
</evidence>
<feature type="signal peptide" evidence="1">
    <location>
        <begin position="1"/>
        <end position="20"/>
    </location>
</feature>
<keyword evidence="1" id="KW-0732">Signal</keyword>
<proteinExistence type="predicted"/>
<reference evidence="2 3" key="1">
    <citation type="submission" date="2017-08" db="EMBL/GenBank/DDBJ databases">
        <title>Infants hospitalized years apart are colonized by the same room-sourced microbial strains.</title>
        <authorList>
            <person name="Brooks B."/>
            <person name="Olm M.R."/>
            <person name="Firek B.A."/>
            <person name="Baker R."/>
            <person name="Thomas B.C."/>
            <person name="Morowitz M.J."/>
            <person name="Banfield J.F."/>
        </authorList>
    </citation>
    <scope>NUCLEOTIDE SEQUENCE [LARGE SCALE GENOMIC DNA]</scope>
    <source>
        <strain evidence="2">S2_003_000_R2_11</strain>
    </source>
</reference>
<sequence length="83" mass="8290">MRKACLLVTAVCFGATASFAQTETTQQKRDHEMACIAGTATGVLLGVALGGFFGGGAGKTLMQVAGGAGGGLLTHKLSCKKKS</sequence>
<dbReference type="Proteomes" id="UP000248975">
    <property type="component" value="Unassembled WGS sequence"/>
</dbReference>
<dbReference type="EMBL" id="QFQS01000001">
    <property type="protein sequence ID" value="PZR00850.1"/>
    <property type="molecule type" value="Genomic_DNA"/>
</dbReference>
<dbReference type="AlphaFoldDB" id="A0A2W5SF35"/>